<evidence type="ECO:0000256" key="6">
    <source>
        <dbReference type="ARBA" id="ARBA00022989"/>
    </source>
</evidence>
<dbReference type="InterPro" id="IPR022924">
    <property type="entry name" value="Cardiolipin_synthase"/>
</dbReference>
<dbReference type="SMART" id="SM00155">
    <property type="entry name" value="PLDc"/>
    <property type="match status" value="2"/>
</dbReference>
<sequence>MYENLIQELKKAKKFIFLEFFIISKSSMLDEILEILKQKSHDGVEIRILVDYIGSFFVLPGDFKKILRENNIQFKMFNPVKLLLNIMLNYRDHRKIAIIDGRIAFTGGINIGDEYINRYKKYGYWKDMAISLEGNAVYSFTVMFLKMWESITKKNENFKNYKFTHTIQNSPGLIVPYASEPEKLDSTAEDIYLNIINSSKNYIYITTPYLVISYEMMLCLSLASKRGVDVRIITPFIPDKKIVQILTRSHYDKLLDAGVKIYEYTPGFIHGKVMLSDDECAVVGTINMDYRSLYLHFECAAYMYNVPIIKDIHKDFIETISVSQRIEKHIWEKRNFSKKIMESILKLFAPLT</sequence>
<dbReference type="Proteomes" id="UP000019482">
    <property type="component" value="Unassembled WGS sequence"/>
</dbReference>
<dbReference type="GO" id="GO:0008808">
    <property type="term" value="F:cardiolipin synthase activity"/>
    <property type="evidence" value="ECO:0007669"/>
    <property type="project" value="UniProtKB-UniRule"/>
</dbReference>
<dbReference type="PANTHER" id="PTHR21248">
    <property type="entry name" value="CARDIOLIPIN SYNTHASE"/>
    <property type="match status" value="1"/>
</dbReference>
<keyword evidence="2" id="KW-1003">Cell membrane</keyword>
<dbReference type="PROSITE" id="PS50035">
    <property type="entry name" value="PLD"/>
    <property type="match status" value="2"/>
</dbReference>
<evidence type="ECO:0000256" key="3">
    <source>
        <dbReference type="ARBA" id="ARBA00022679"/>
    </source>
</evidence>
<evidence type="ECO:0000256" key="7">
    <source>
        <dbReference type="ARBA" id="ARBA00023136"/>
    </source>
</evidence>
<reference evidence="10 11" key="1">
    <citation type="journal article" date="2015" name="Genome Announc.">
        <title>Draft Genome Sequence of Clostridium tyrobutyricum Strain DIVETGP, Isolated from Cow's Milk for Grana Padano Production.</title>
        <authorList>
            <person name="Soggiu A."/>
            <person name="Piras C."/>
            <person name="Gaiarsa S."/>
            <person name="Sassera D."/>
            <person name="Roncada P."/>
            <person name="Bendixen E."/>
            <person name="Brasca M."/>
            <person name="Bonizzi L."/>
        </authorList>
    </citation>
    <scope>NUCLEOTIDE SEQUENCE [LARGE SCALE GENOMIC DNA]</scope>
    <source>
        <strain evidence="10 11">DIVETGP</strain>
    </source>
</reference>
<name>W6N937_CLOTY</name>
<dbReference type="PANTHER" id="PTHR21248:SF22">
    <property type="entry name" value="PHOSPHOLIPASE D"/>
    <property type="match status" value="1"/>
</dbReference>
<dbReference type="CDD" id="cd09160">
    <property type="entry name" value="PLDc_SMU_988_like_2"/>
    <property type="match status" value="1"/>
</dbReference>
<dbReference type="SUPFAM" id="SSF56024">
    <property type="entry name" value="Phospholipase D/nuclease"/>
    <property type="match status" value="2"/>
</dbReference>
<keyword evidence="3 10" id="KW-0808">Transferase</keyword>
<evidence type="ECO:0000256" key="2">
    <source>
        <dbReference type="ARBA" id="ARBA00022475"/>
    </source>
</evidence>
<protein>
    <recommendedName>
        <fullName evidence="8">Cardiolipin synthase</fullName>
        <ecNumber evidence="8">2.7.8.-</ecNumber>
    </recommendedName>
</protein>
<dbReference type="NCBIfam" id="TIGR04265">
    <property type="entry name" value="bac_cardiolipin"/>
    <property type="match status" value="1"/>
</dbReference>
<keyword evidence="5" id="KW-0677">Repeat</keyword>
<comment type="caution">
    <text evidence="10">The sequence shown here is derived from an EMBL/GenBank/DDBJ whole genome shotgun (WGS) entry which is preliminary data.</text>
</comment>
<organism evidence="10 11">
    <name type="scientific">Clostridium tyrobutyricum DIVETGP</name>
    <dbReference type="NCBI Taxonomy" id="1408889"/>
    <lineage>
        <taxon>Bacteria</taxon>
        <taxon>Bacillati</taxon>
        <taxon>Bacillota</taxon>
        <taxon>Clostridia</taxon>
        <taxon>Eubacteriales</taxon>
        <taxon>Clostridiaceae</taxon>
        <taxon>Clostridium</taxon>
    </lineage>
</organism>
<evidence type="ECO:0000259" key="9">
    <source>
        <dbReference type="PROSITE" id="PS50035"/>
    </source>
</evidence>
<dbReference type="GO" id="GO:0032049">
    <property type="term" value="P:cardiolipin biosynthetic process"/>
    <property type="evidence" value="ECO:0007669"/>
    <property type="project" value="UniProtKB-UniRule"/>
</dbReference>
<keyword evidence="4" id="KW-0812">Transmembrane</keyword>
<evidence type="ECO:0000256" key="1">
    <source>
        <dbReference type="ARBA" id="ARBA00004236"/>
    </source>
</evidence>
<gene>
    <name evidence="10" type="ORF">CTDIVETGP_2069</name>
</gene>
<dbReference type="AlphaFoldDB" id="W6N937"/>
<dbReference type="EMBL" id="CBXI010000038">
    <property type="protein sequence ID" value="CDL91999.1"/>
    <property type="molecule type" value="Genomic_DNA"/>
</dbReference>
<comment type="subcellular location">
    <subcellularLocation>
        <location evidence="1">Cell membrane</location>
    </subcellularLocation>
</comment>
<dbReference type="Gene3D" id="3.30.870.10">
    <property type="entry name" value="Endonuclease Chain A"/>
    <property type="match status" value="2"/>
</dbReference>
<evidence type="ECO:0000313" key="11">
    <source>
        <dbReference type="Proteomes" id="UP000019482"/>
    </source>
</evidence>
<dbReference type="GO" id="GO:0005886">
    <property type="term" value="C:plasma membrane"/>
    <property type="evidence" value="ECO:0007669"/>
    <property type="project" value="UniProtKB-SubCell"/>
</dbReference>
<keyword evidence="7" id="KW-0472">Membrane</keyword>
<dbReference type="InterPro" id="IPR025202">
    <property type="entry name" value="PLD-like_dom"/>
</dbReference>
<dbReference type="Pfam" id="PF13091">
    <property type="entry name" value="PLDc_2"/>
    <property type="match status" value="2"/>
</dbReference>
<evidence type="ECO:0000256" key="8">
    <source>
        <dbReference type="NCBIfam" id="TIGR04265"/>
    </source>
</evidence>
<proteinExistence type="predicted"/>
<keyword evidence="6" id="KW-1133">Transmembrane helix</keyword>
<keyword evidence="11" id="KW-1185">Reference proteome</keyword>
<feature type="domain" description="PLD phosphodiesterase" evidence="9">
    <location>
        <begin position="88"/>
        <end position="115"/>
    </location>
</feature>
<accession>W6N937</accession>
<evidence type="ECO:0000256" key="5">
    <source>
        <dbReference type="ARBA" id="ARBA00022737"/>
    </source>
</evidence>
<dbReference type="InterPro" id="IPR001736">
    <property type="entry name" value="PLipase_D/transphosphatidylase"/>
</dbReference>
<evidence type="ECO:0000313" key="10">
    <source>
        <dbReference type="EMBL" id="CDL91999.1"/>
    </source>
</evidence>
<evidence type="ECO:0000256" key="4">
    <source>
        <dbReference type="ARBA" id="ARBA00022692"/>
    </source>
</evidence>
<dbReference type="EC" id="2.7.8.-" evidence="8"/>
<feature type="domain" description="PLD phosphodiesterase" evidence="9">
    <location>
        <begin position="265"/>
        <end position="292"/>
    </location>
</feature>